<evidence type="ECO:0000256" key="6">
    <source>
        <dbReference type="ARBA" id="ARBA00023136"/>
    </source>
</evidence>
<comment type="caution">
    <text evidence="9">The sequence shown here is derived from an EMBL/GenBank/DDBJ whole genome shotgun (WGS) entry which is preliminary data.</text>
</comment>
<keyword evidence="5 7" id="KW-1133">Transmembrane helix</keyword>
<feature type="transmembrane region" description="Helical" evidence="7">
    <location>
        <begin position="125"/>
        <end position="144"/>
    </location>
</feature>
<dbReference type="EC" id="3.4.21.-" evidence="9"/>
<evidence type="ECO:0000256" key="1">
    <source>
        <dbReference type="ARBA" id="ARBA00004141"/>
    </source>
</evidence>
<dbReference type="SUPFAM" id="SSF144091">
    <property type="entry name" value="Rhomboid-like"/>
    <property type="match status" value="1"/>
</dbReference>
<feature type="transmembrane region" description="Helical" evidence="7">
    <location>
        <begin position="12"/>
        <end position="35"/>
    </location>
</feature>
<dbReference type="InterPro" id="IPR050925">
    <property type="entry name" value="Rhomboid_protease_S54"/>
</dbReference>
<keyword evidence="6 7" id="KW-0472">Membrane</keyword>
<evidence type="ECO:0000313" key="9">
    <source>
        <dbReference type="EMBL" id="MFC3192935.1"/>
    </source>
</evidence>
<organism evidence="9 10">
    <name type="scientific">Marinicella sediminis</name>
    <dbReference type="NCBI Taxonomy" id="1792834"/>
    <lineage>
        <taxon>Bacteria</taxon>
        <taxon>Pseudomonadati</taxon>
        <taxon>Pseudomonadota</taxon>
        <taxon>Gammaproteobacteria</taxon>
        <taxon>Lysobacterales</taxon>
        <taxon>Marinicellaceae</taxon>
        <taxon>Marinicella</taxon>
    </lineage>
</organism>
<evidence type="ECO:0000256" key="5">
    <source>
        <dbReference type="ARBA" id="ARBA00022989"/>
    </source>
</evidence>
<comment type="subcellular location">
    <subcellularLocation>
        <location evidence="1">Membrane</location>
        <topology evidence="1">Multi-pass membrane protein</topology>
    </subcellularLocation>
</comment>
<gene>
    <name evidence="9" type="ORF">ACFODZ_01650</name>
</gene>
<dbReference type="Proteomes" id="UP001595533">
    <property type="component" value="Unassembled WGS sequence"/>
</dbReference>
<keyword evidence="10" id="KW-1185">Reference proteome</keyword>
<keyword evidence="3 7" id="KW-0812">Transmembrane</keyword>
<accession>A0ABV7J445</accession>
<keyword evidence="4 9" id="KW-0378">Hydrolase</keyword>
<evidence type="ECO:0000259" key="8">
    <source>
        <dbReference type="Pfam" id="PF01694"/>
    </source>
</evidence>
<evidence type="ECO:0000313" key="10">
    <source>
        <dbReference type="Proteomes" id="UP001595533"/>
    </source>
</evidence>
<evidence type="ECO:0000256" key="3">
    <source>
        <dbReference type="ARBA" id="ARBA00022692"/>
    </source>
</evidence>
<name>A0ABV7J445_9GAMM</name>
<keyword evidence="9" id="KW-0645">Protease</keyword>
<dbReference type="GO" id="GO:0008233">
    <property type="term" value="F:peptidase activity"/>
    <property type="evidence" value="ECO:0007669"/>
    <property type="project" value="UniProtKB-KW"/>
</dbReference>
<protein>
    <submittedName>
        <fullName evidence="9">Rhomboid family intramembrane serine protease</fullName>
        <ecNumber evidence="9">3.4.21.-</ecNumber>
    </submittedName>
</protein>
<dbReference type="InterPro" id="IPR035952">
    <property type="entry name" value="Rhomboid-like_sf"/>
</dbReference>
<evidence type="ECO:0000256" key="7">
    <source>
        <dbReference type="SAM" id="Phobius"/>
    </source>
</evidence>
<dbReference type="Pfam" id="PF01694">
    <property type="entry name" value="Rhomboid"/>
    <property type="match status" value="1"/>
</dbReference>
<sequence>MINFSNRKPIYFPYASVVLTLAFLVFVIITEFTLYQDRLMGLYAIHTKTYWPLIQLQPFELLRLITALFLHGNWLHWIINSSIFLLLAFSIERVIGWQKFTFVFITAGMMGNLMASWFLQGQDNLLIGASGGVSGLIGMWLVMFPQKKINFILPIGLYMQKTSMPLAVVIVLWLVVQIILQFQPQPSYDIAWISHITGFATGFLLAWFVK</sequence>
<dbReference type="PANTHER" id="PTHR43731:SF14">
    <property type="entry name" value="PRESENILIN-ASSOCIATED RHOMBOID-LIKE PROTEIN, MITOCHONDRIAL"/>
    <property type="match status" value="1"/>
</dbReference>
<feature type="transmembrane region" description="Helical" evidence="7">
    <location>
        <begin position="165"/>
        <end position="184"/>
    </location>
</feature>
<feature type="transmembrane region" description="Helical" evidence="7">
    <location>
        <begin position="190"/>
        <end position="209"/>
    </location>
</feature>
<feature type="transmembrane region" description="Helical" evidence="7">
    <location>
        <begin position="61"/>
        <end position="88"/>
    </location>
</feature>
<evidence type="ECO:0000256" key="4">
    <source>
        <dbReference type="ARBA" id="ARBA00022801"/>
    </source>
</evidence>
<dbReference type="InterPro" id="IPR022764">
    <property type="entry name" value="Peptidase_S54_rhomboid_dom"/>
</dbReference>
<evidence type="ECO:0000256" key="2">
    <source>
        <dbReference type="ARBA" id="ARBA00009045"/>
    </source>
</evidence>
<dbReference type="Gene3D" id="1.20.1540.10">
    <property type="entry name" value="Rhomboid-like"/>
    <property type="match status" value="1"/>
</dbReference>
<reference evidence="10" key="1">
    <citation type="journal article" date="2019" name="Int. J. Syst. Evol. Microbiol.">
        <title>The Global Catalogue of Microorganisms (GCM) 10K type strain sequencing project: providing services to taxonomists for standard genome sequencing and annotation.</title>
        <authorList>
            <consortium name="The Broad Institute Genomics Platform"/>
            <consortium name="The Broad Institute Genome Sequencing Center for Infectious Disease"/>
            <person name="Wu L."/>
            <person name="Ma J."/>
        </authorList>
    </citation>
    <scope>NUCLEOTIDE SEQUENCE [LARGE SCALE GENOMIC DNA]</scope>
    <source>
        <strain evidence="10">KCTC 42953</strain>
    </source>
</reference>
<proteinExistence type="inferred from homology"/>
<dbReference type="PANTHER" id="PTHR43731">
    <property type="entry name" value="RHOMBOID PROTEASE"/>
    <property type="match status" value="1"/>
</dbReference>
<comment type="similarity">
    <text evidence="2">Belongs to the peptidase S54 family.</text>
</comment>
<dbReference type="GO" id="GO:0006508">
    <property type="term" value="P:proteolysis"/>
    <property type="evidence" value="ECO:0007669"/>
    <property type="project" value="UniProtKB-KW"/>
</dbReference>
<feature type="transmembrane region" description="Helical" evidence="7">
    <location>
        <begin position="100"/>
        <end position="119"/>
    </location>
</feature>
<dbReference type="RefSeq" id="WP_077409599.1">
    <property type="nucleotide sequence ID" value="NZ_JBHRTS010000001.1"/>
</dbReference>
<dbReference type="EMBL" id="JBHRTS010000001">
    <property type="protein sequence ID" value="MFC3192935.1"/>
    <property type="molecule type" value="Genomic_DNA"/>
</dbReference>
<feature type="domain" description="Peptidase S54 rhomboid" evidence="8">
    <location>
        <begin position="59"/>
        <end position="209"/>
    </location>
</feature>